<evidence type="ECO:0000313" key="12">
    <source>
        <dbReference type="EMBL" id="SFP96682.1"/>
    </source>
</evidence>
<evidence type="ECO:0000256" key="6">
    <source>
        <dbReference type="ARBA" id="ARBA00022500"/>
    </source>
</evidence>
<dbReference type="GO" id="GO:0071973">
    <property type="term" value="P:bacterial-type flagellum-dependent cell motility"/>
    <property type="evidence" value="ECO:0007669"/>
    <property type="project" value="InterPro"/>
</dbReference>
<dbReference type="GO" id="GO:0044781">
    <property type="term" value="P:bacterial-type flagellum organization"/>
    <property type="evidence" value="ECO:0007669"/>
    <property type="project" value="UniProtKB-KW"/>
</dbReference>
<evidence type="ECO:0000256" key="4">
    <source>
        <dbReference type="ARBA" id="ARBA00022448"/>
    </source>
</evidence>
<keyword evidence="12" id="KW-0282">Flagellum</keyword>
<feature type="coiled-coil region" evidence="11">
    <location>
        <begin position="26"/>
        <end position="53"/>
    </location>
</feature>
<sequence length="144" mass="17027">MASQTFSMEKILDWRSDLEETAKRKVAQVQVKLDAQQAVLEDLIRENIKVKNDRLKINKINDMRHQQLYKALLDEKIIHQKNQLDLTQKELEAAQAELLEAHKDRKVMEKLKEKELWTTAELIKKEEQQQLDEIATLSFGRVLY</sequence>
<keyword evidence="4" id="KW-0813">Transport</keyword>
<evidence type="ECO:0000256" key="7">
    <source>
        <dbReference type="ARBA" id="ARBA00022795"/>
    </source>
</evidence>
<dbReference type="GO" id="GO:0005886">
    <property type="term" value="C:plasma membrane"/>
    <property type="evidence" value="ECO:0007669"/>
    <property type="project" value="UniProtKB-SubCell"/>
</dbReference>
<gene>
    <name evidence="12" type="ORF">SAMN04488506_0089</name>
</gene>
<keyword evidence="5" id="KW-1003">Cell membrane</keyword>
<evidence type="ECO:0000256" key="3">
    <source>
        <dbReference type="ARBA" id="ARBA00020392"/>
    </source>
</evidence>
<proteinExistence type="inferred from homology"/>
<dbReference type="EMBL" id="FOXW01000001">
    <property type="protein sequence ID" value="SFP96682.1"/>
    <property type="molecule type" value="Genomic_DNA"/>
</dbReference>
<evidence type="ECO:0000256" key="2">
    <source>
        <dbReference type="ARBA" id="ARBA00010004"/>
    </source>
</evidence>
<dbReference type="STRING" id="82801.SAMN04488506_0089"/>
<keyword evidence="9" id="KW-0472">Membrane</keyword>
<evidence type="ECO:0000313" key="13">
    <source>
        <dbReference type="Proteomes" id="UP000199136"/>
    </source>
</evidence>
<evidence type="ECO:0000256" key="8">
    <source>
        <dbReference type="ARBA" id="ARBA00022927"/>
    </source>
</evidence>
<evidence type="ECO:0000256" key="5">
    <source>
        <dbReference type="ARBA" id="ARBA00022475"/>
    </source>
</evidence>
<dbReference type="GO" id="GO:0009288">
    <property type="term" value="C:bacterial-type flagellum"/>
    <property type="evidence" value="ECO:0007669"/>
    <property type="project" value="InterPro"/>
</dbReference>
<comment type="subcellular location">
    <subcellularLocation>
        <location evidence="1">Cell membrane</location>
        <topology evidence="1">Peripheral membrane protein</topology>
        <orientation evidence="1">Cytoplasmic side</orientation>
    </subcellularLocation>
</comment>
<comment type="similarity">
    <text evidence="2">Belongs to the FliJ family.</text>
</comment>
<keyword evidence="10" id="KW-1006">Bacterial flagellum protein export</keyword>
<keyword evidence="11" id="KW-0175">Coiled coil</keyword>
<evidence type="ECO:0000256" key="11">
    <source>
        <dbReference type="SAM" id="Coils"/>
    </source>
</evidence>
<dbReference type="GO" id="GO:0015031">
    <property type="term" value="P:protein transport"/>
    <property type="evidence" value="ECO:0007669"/>
    <property type="project" value="UniProtKB-KW"/>
</dbReference>
<name>A0A1I5UN57_9LACT</name>
<dbReference type="InterPro" id="IPR053716">
    <property type="entry name" value="Flag_assembly_chemotaxis_eff"/>
</dbReference>
<keyword evidence="8" id="KW-0653">Protein transport</keyword>
<reference evidence="12 13" key="1">
    <citation type="submission" date="2016-10" db="EMBL/GenBank/DDBJ databases">
        <authorList>
            <person name="de Groot N.N."/>
        </authorList>
    </citation>
    <scope>NUCLEOTIDE SEQUENCE [LARGE SCALE GENOMIC DNA]</scope>
    <source>
        <strain evidence="12 13">DSM 20581</strain>
    </source>
</reference>
<evidence type="ECO:0000256" key="10">
    <source>
        <dbReference type="ARBA" id="ARBA00023225"/>
    </source>
</evidence>
<dbReference type="InterPro" id="IPR012823">
    <property type="entry name" value="Flagell_FliJ"/>
</dbReference>
<protein>
    <recommendedName>
        <fullName evidence="3">Flagellar FliJ protein</fullName>
    </recommendedName>
</protein>
<dbReference type="RefSeq" id="WP_244887615.1">
    <property type="nucleotide sequence ID" value="NZ_CP126128.1"/>
</dbReference>
<evidence type="ECO:0000256" key="9">
    <source>
        <dbReference type="ARBA" id="ARBA00023136"/>
    </source>
</evidence>
<dbReference type="Proteomes" id="UP000199136">
    <property type="component" value="Unassembled WGS sequence"/>
</dbReference>
<dbReference type="AlphaFoldDB" id="A0A1I5UN57"/>
<dbReference type="NCBIfam" id="TIGR02473">
    <property type="entry name" value="flagell_FliJ"/>
    <property type="match status" value="1"/>
</dbReference>
<dbReference type="Gene3D" id="1.10.287.1700">
    <property type="match status" value="1"/>
</dbReference>
<keyword evidence="12" id="KW-0966">Cell projection</keyword>
<keyword evidence="7" id="KW-1005">Bacterial flagellum biogenesis</keyword>
<dbReference type="GO" id="GO:0006935">
    <property type="term" value="P:chemotaxis"/>
    <property type="evidence" value="ECO:0007669"/>
    <property type="project" value="UniProtKB-KW"/>
</dbReference>
<feature type="coiled-coil region" evidence="11">
    <location>
        <begin position="77"/>
        <end position="111"/>
    </location>
</feature>
<accession>A0A1I5UN57</accession>
<organism evidence="12 13">
    <name type="scientific">Desemzia incerta</name>
    <dbReference type="NCBI Taxonomy" id="82801"/>
    <lineage>
        <taxon>Bacteria</taxon>
        <taxon>Bacillati</taxon>
        <taxon>Bacillota</taxon>
        <taxon>Bacilli</taxon>
        <taxon>Lactobacillales</taxon>
        <taxon>Carnobacteriaceae</taxon>
        <taxon>Desemzia</taxon>
    </lineage>
</organism>
<keyword evidence="13" id="KW-1185">Reference proteome</keyword>
<evidence type="ECO:0000256" key="1">
    <source>
        <dbReference type="ARBA" id="ARBA00004413"/>
    </source>
</evidence>
<keyword evidence="12" id="KW-0969">Cilium</keyword>
<keyword evidence="6" id="KW-0145">Chemotaxis</keyword>
<dbReference type="Pfam" id="PF02050">
    <property type="entry name" value="FliJ"/>
    <property type="match status" value="1"/>
</dbReference>